<protein>
    <recommendedName>
        <fullName evidence="12">Fluoride-specific ion channel FluC</fullName>
    </recommendedName>
</protein>
<dbReference type="Proteomes" id="UP001224682">
    <property type="component" value="Unassembled WGS sequence"/>
</dbReference>
<keyword evidence="8 12" id="KW-0472">Membrane</keyword>
<comment type="similarity">
    <text evidence="10 12">Belongs to the fluoride channel Fluc/FEX (TC 1.A.43) family.</text>
</comment>
<keyword evidence="2 12" id="KW-1003">Cell membrane</keyword>
<dbReference type="PANTHER" id="PTHR28259:SF1">
    <property type="entry name" value="FLUORIDE EXPORT PROTEIN 1-RELATED"/>
    <property type="match status" value="1"/>
</dbReference>
<feature type="binding site" evidence="12">
    <location>
        <position position="80"/>
    </location>
    <ligand>
        <name>Na(+)</name>
        <dbReference type="ChEBI" id="CHEBI:29101"/>
        <note>structural</note>
    </ligand>
</feature>
<sequence length="135" mass="13979">MLSYGYVALGGAIGSMLRFGINRWLTLFLGDALPWGTILINIGGSFIIGLFAALFEGAAGTSTPLELRQFVLVGLCGGFTTFSSFSLQTLTLLNAGEPGRALINIALSLALCLTAVALGYMLPGTITTLSRSVGA</sequence>
<evidence type="ECO:0000256" key="11">
    <source>
        <dbReference type="ARBA" id="ARBA00035585"/>
    </source>
</evidence>
<comment type="subcellular location">
    <subcellularLocation>
        <location evidence="1 12">Cell membrane</location>
        <topology evidence="1 12">Multi-pass membrane protein</topology>
    </subcellularLocation>
</comment>
<keyword evidence="4 12" id="KW-0812">Transmembrane</keyword>
<comment type="caution">
    <text evidence="13">The sequence shown here is derived from an EMBL/GenBank/DDBJ whole genome shotgun (WGS) entry which is preliminary data.</text>
</comment>
<evidence type="ECO:0000256" key="2">
    <source>
        <dbReference type="ARBA" id="ARBA00022475"/>
    </source>
</evidence>
<keyword evidence="7 12" id="KW-0406">Ion transport</keyword>
<keyword evidence="9 12" id="KW-0407">Ion channel</keyword>
<accession>A0ABU0B7P5</accession>
<dbReference type="InterPro" id="IPR003691">
    <property type="entry name" value="FluC"/>
</dbReference>
<dbReference type="HAMAP" id="MF_00454">
    <property type="entry name" value="FluC"/>
    <property type="match status" value="1"/>
</dbReference>
<evidence type="ECO:0000313" key="13">
    <source>
        <dbReference type="EMBL" id="MDQ0301845.1"/>
    </source>
</evidence>
<evidence type="ECO:0000256" key="3">
    <source>
        <dbReference type="ARBA" id="ARBA00022519"/>
    </source>
</evidence>
<comment type="catalytic activity">
    <reaction evidence="11">
        <text>fluoride(in) = fluoride(out)</text>
        <dbReference type="Rhea" id="RHEA:76159"/>
        <dbReference type="ChEBI" id="CHEBI:17051"/>
    </reaction>
    <physiologicalReaction direction="left-to-right" evidence="11">
        <dbReference type="Rhea" id="RHEA:76160"/>
    </physiologicalReaction>
</comment>
<feature type="binding site" evidence="12">
    <location>
        <position position="77"/>
    </location>
    <ligand>
        <name>Na(+)</name>
        <dbReference type="ChEBI" id="CHEBI:29101"/>
        <note>structural</note>
    </ligand>
</feature>
<evidence type="ECO:0000256" key="4">
    <source>
        <dbReference type="ARBA" id="ARBA00022692"/>
    </source>
</evidence>
<reference evidence="13 14" key="1">
    <citation type="submission" date="2023-07" db="EMBL/GenBank/DDBJ databases">
        <title>Genomic Encyclopedia of Type Strains, Phase IV (KMG-IV): sequencing the most valuable type-strain genomes for metagenomic binning, comparative biology and taxonomic classification.</title>
        <authorList>
            <person name="Goeker M."/>
        </authorList>
    </citation>
    <scope>NUCLEOTIDE SEQUENCE [LARGE SCALE GENOMIC DNA]</scope>
    <source>
        <strain evidence="13 14">DSM 2457</strain>
    </source>
</reference>
<feature type="transmembrane region" description="Helical" evidence="12">
    <location>
        <begin position="32"/>
        <end position="55"/>
    </location>
</feature>
<evidence type="ECO:0000256" key="5">
    <source>
        <dbReference type="ARBA" id="ARBA00022989"/>
    </source>
</evidence>
<evidence type="ECO:0000256" key="1">
    <source>
        <dbReference type="ARBA" id="ARBA00004651"/>
    </source>
</evidence>
<evidence type="ECO:0000256" key="12">
    <source>
        <dbReference type="HAMAP-Rule" id="MF_00454"/>
    </source>
</evidence>
<dbReference type="PANTHER" id="PTHR28259">
    <property type="entry name" value="FLUORIDE EXPORT PROTEIN 1-RELATED"/>
    <property type="match status" value="1"/>
</dbReference>
<feature type="transmembrane region" description="Helical" evidence="12">
    <location>
        <begin position="67"/>
        <end position="90"/>
    </location>
</feature>
<evidence type="ECO:0000256" key="10">
    <source>
        <dbReference type="ARBA" id="ARBA00035120"/>
    </source>
</evidence>
<organism evidence="13 14">
    <name type="scientific">Ancylobacter polymorphus</name>
    <dbReference type="NCBI Taxonomy" id="223390"/>
    <lineage>
        <taxon>Bacteria</taxon>
        <taxon>Pseudomonadati</taxon>
        <taxon>Pseudomonadota</taxon>
        <taxon>Alphaproteobacteria</taxon>
        <taxon>Hyphomicrobiales</taxon>
        <taxon>Xanthobacteraceae</taxon>
        <taxon>Ancylobacter</taxon>
    </lineage>
</organism>
<evidence type="ECO:0000256" key="6">
    <source>
        <dbReference type="ARBA" id="ARBA00023053"/>
    </source>
</evidence>
<keyword evidence="6 12" id="KW-0915">Sodium</keyword>
<evidence type="ECO:0000256" key="9">
    <source>
        <dbReference type="ARBA" id="ARBA00023303"/>
    </source>
</evidence>
<evidence type="ECO:0000256" key="8">
    <source>
        <dbReference type="ARBA" id="ARBA00023136"/>
    </source>
</evidence>
<evidence type="ECO:0000313" key="14">
    <source>
        <dbReference type="Proteomes" id="UP001224682"/>
    </source>
</evidence>
<dbReference type="RefSeq" id="WP_307018527.1">
    <property type="nucleotide sequence ID" value="NZ_JAUSUI010000002.1"/>
</dbReference>
<gene>
    <name evidence="12" type="primary">fluC</name>
    <name evidence="12" type="synonym">crcB</name>
    <name evidence="13" type="ORF">J2S75_000868</name>
</gene>
<evidence type="ECO:0000256" key="7">
    <source>
        <dbReference type="ARBA" id="ARBA00023065"/>
    </source>
</evidence>
<feature type="transmembrane region" description="Helical" evidence="12">
    <location>
        <begin position="102"/>
        <end position="122"/>
    </location>
</feature>
<feature type="transmembrane region" description="Helical" evidence="12">
    <location>
        <begin position="6"/>
        <end position="25"/>
    </location>
</feature>
<dbReference type="NCBIfam" id="TIGR00494">
    <property type="entry name" value="crcB"/>
    <property type="match status" value="1"/>
</dbReference>
<keyword evidence="5 12" id="KW-1133">Transmembrane helix</keyword>
<comment type="activity regulation">
    <text evidence="12">Na(+) is not transported, but it plays an essential structural role and its presence is essential for fluoride channel function.</text>
</comment>
<keyword evidence="12" id="KW-0479">Metal-binding</keyword>
<dbReference type="Pfam" id="PF02537">
    <property type="entry name" value="CRCB"/>
    <property type="match status" value="1"/>
</dbReference>
<proteinExistence type="inferred from homology"/>
<keyword evidence="14" id="KW-1185">Reference proteome</keyword>
<dbReference type="EMBL" id="JAUSUI010000002">
    <property type="protein sequence ID" value="MDQ0301845.1"/>
    <property type="molecule type" value="Genomic_DNA"/>
</dbReference>
<name>A0ABU0B7P5_9HYPH</name>
<comment type="function">
    <text evidence="12">Fluoride-specific ion channel. Important for reducing fluoride concentration in the cell, thus reducing its toxicity.</text>
</comment>
<keyword evidence="12" id="KW-0813">Transport</keyword>
<keyword evidence="3" id="KW-0997">Cell inner membrane</keyword>